<reference evidence="2" key="1">
    <citation type="submission" date="2020-09" db="EMBL/GenBank/DDBJ databases">
        <title>The genome sequence of strain Labrenzia suaedae 4C16A.</title>
        <authorList>
            <person name="Liu Y."/>
        </authorList>
    </citation>
    <scope>NUCLEOTIDE SEQUENCE [LARGE SCALE GENOMIC DNA]</scope>
    <source>
        <strain evidence="2">4C16A</strain>
    </source>
</reference>
<reference evidence="1 2" key="2">
    <citation type="journal article" date="2021" name="Int. J. Syst. Evol. Microbiol.">
        <title>Roseibium litorale sp. nov., isolated from a tidal flat sediment and proposal for the reclassification of Labrenzia polysiphoniae as Roseibium polysiphoniae comb. nov.</title>
        <authorList>
            <person name="Liu Y."/>
            <person name="Pei T."/>
            <person name="Du J."/>
            <person name="Chao M."/>
            <person name="Deng M.R."/>
            <person name="Zhu H."/>
        </authorList>
    </citation>
    <scope>NUCLEOTIDE SEQUENCE [LARGE SCALE GENOMIC DNA]</scope>
    <source>
        <strain evidence="1 2">4C16A</strain>
    </source>
</reference>
<protein>
    <submittedName>
        <fullName evidence="1">Uncharacterized protein</fullName>
    </submittedName>
</protein>
<comment type="caution">
    <text evidence="1">The sequence shown here is derived from an EMBL/GenBank/DDBJ whole genome shotgun (WGS) entry which is preliminary data.</text>
</comment>
<dbReference type="RefSeq" id="WP_192146521.1">
    <property type="nucleotide sequence ID" value="NZ_JACYXI010000001.1"/>
</dbReference>
<organism evidence="1 2">
    <name type="scientific">Roseibium litorale</name>
    <dbReference type="NCBI Taxonomy" id="2803841"/>
    <lineage>
        <taxon>Bacteria</taxon>
        <taxon>Pseudomonadati</taxon>
        <taxon>Pseudomonadota</taxon>
        <taxon>Alphaproteobacteria</taxon>
        <taxon>Hyphomicrobiales</taxon>
        <taxon>Stappiaceae</taxon>
        <taxon>Roseibium</taxon>
    </lineage>
</organism>
<accession>A0ABR9CIL2</accession>
<name>A0ABR9CIL2_9HYPH</name>
<proteinExistence type="predicted"/>
<evidence type="ECO:0000313" key="1">
    <source>
        <dbReference type="EMBL" id="MBD8890663.1"/>
    </source>
</evidence>
<sequence length="419" mass="47334">MVNKIFANAGTDLDLTTDVVSAIDTLINERAYESGLGRWEYIQSLTEIDGSHWNKILNGKAGLSGAKFRLLCKILSRSGAETNRLTELYDEYRKERRKSQPAPVLKQSKAGRREMLEELAAKHGQRLEDLNNAEALGAIIISAIRRERVRGNSDVAEKNGQLLISSLNSGLFSLHPDIADTATMELLASTAYAAYQSGNKLGYKFILDSVRVPETRNNYPVATEAMKFHLVRRYQEEFLNAPPDQLIGLQDSALEISRLFKDQNTCLVDFGNLIEMNKVRLKLELGIAHTSDLNNISSLAEKADTTGILEHQVLYRVYLAQWHKESGDIQQANYILERCISELDRKIGQMDWARCKVREMQARVAEQEFYQSGRTLDGAETVDGFFTDSIHCAQRCGNEIVVRRLKANRQAFRDRSGHF</sequence>
<keyword evidence="2" id="KW-1185">Reference proteome</keyword>
<dbReference type="Proteomes" id="UP000632063">
    <property type="component" value="Unassembled WGS sequence"/>
</dbReference>
<dbReference type="EMBL" id="JACYXI010000001">
    <property type="protein sequence ID" value="MBD8890663.1"/>
    <property type="molecule type" value="Genomic_DNA"/>
</dbReference>
<gene>
    <name evidence="1" type="ORF">IG616_03835</name>
</gene>
<evidence type="ECO:0000313" key="2">
    <source>
        <dbReference type="Proteomes" id="UP000632063"/>
    </source>
</evidence>